<dbReference type="AlphaFoldDB" id="A0A3G6RLS1"/>
<dbReference type="Pfam" id="PF16133">
    <property type="entry name" value="DUF4844"/>
    <property type="match status" value="1"/>
</dbReference>
<dbReference type="EMBL" id="PPEH01000004">
    <property type="protein sequence ID" value="PNW13445.1"/>
    <property type="molecule type" value="Genomic_DNA"/>
</dbReference>
<dbReference type="InterPro" id="IPR038360">
    <property type="entry name" value="DUF4844_sf"/>
</dbReference>
<dbReference type="PROSITE" id="PS51257">
    <property type="entry name" value="PROKAR_LIPOPROTEIN"/>
    <property type="match status" value="1"/>
</dbReference>
<dbReference type="KEGG" id="clac:EG342_02425"/>
<feature type="signal peptide" evidence="1">
    <location>
        <begin position="1"/>
        <end position="25"/>
    </location>
</feature>
<proteinExistence type="predicted"/>
<keyword evidence="1" id="KW-0732">Signal</keyword>
<evidence type="ECO:0000313" key="3">
    <source>
        <dbReference type="EMBL" id="PNW13445.1"/>
    </source>
</evidence>
<dbReference type="InterPro" id="IPR032301">
    <property type="entry name" value="DUF4844"/>
</dbReference>
<evidence type="ECO:0000313" key="5">
    <source>
        <dbReference type="Proteomes" id="UP000279972"/>
    </source>
</evidence>
<dbReference type="EMBL" id="CP033924">
    <property type="protein sequence ID" value="AZA80833.1"/>
    <property type="molecule type" value="Genomic_DNA"/>
</dbReference>
<dbReference type="RefSeq" id="WP_103291881.1">
    <property type="nucleotide sequence ID" value="NZ_CP033924.1"/>
</dbReference>
<protein>
    <submittedName>
        <fullName evidence="2">DUF4844 domain-containing protein</fullName>
    </submittedName>
</protein>
<dbReference type="OrthoDB" id="6710549at2"/>
<gene>
    <name evidence="3" type="ORF">C1637_11515</name>
    <name evidence="2" type="ORF">EG342_02425</name>
</gene>
<dbReference type="Proteomes" id="UP000279972">
    <property type="component" value="Chromosome"/>
</dbReference>
<reference evidence="3 4" key="1">
    <citation type="submission" date="2018-01" db="EMBL/GenBank/DDBJ databases">
        <title>Draft genome sequences of Chryseobacterium lactis NCTC11390, Chryseobacterium oncorhynchi 701B-08, and Chryseobacterium viscerum 687B-08.</title>
        <authorList>
            <person name="Jeong J.-J."/>
            <person name="Lee Y.J."/>
            <person name="Park B."/>
            <person name="Choi I.-G."/>
            <person name="Kim K.D."/>
        </authorList>
    </citation>
    <scope>NUCLEOTIDE SEQUENCE [LARGE SCALE GENOMIC DNA]</scope>
    <source>
        <strain evidence="3 4">NCTC11390</strain>
    </source>
</reference>
<evidence type="ECO:0000256" key="1">
    <source>
        <dbReference type="SAM" id="SignalP"/>
    </source>
</evidence>
<organism evidence="3 4">
    <name type="scientific">Chryseobacterium lactis</name>
    <dbReference type="NCBI Taxonomy" id="1241981"/>
    <lineage>
        <taxon>Bacteria</taxon>
        <taxon>Pseudomonadati</taxon>
        <taxon>Bacteroidota</taxon>
        <taxon>Flavobacteriia</taxon>
        <taxon>Flavobacteriales</taxon>
        <taxon>Weeksellaceae</taxon>
        <taxon>Chryseobacterium group</taxon>
        <taxon>Chryseobacterium</taxon>
    </lineage>
</organism>
<keyword evidence="5" id="KW-1185">Reference proteome</keyword>
<feature type="chain" id="PRO_5044593830" evidence="1">
    <location>
        <begin position="26"/>
        <end position="145"/>
    </location>
</feature>
<evidence type="ECO:0000313" key="4">
    <source>
        <dbReference type="Proteomes" id="UP000236262"/>
    </source>
</evidence>
<accession>A0A3G6RLS1</accession>
<dbReference type="Proteomes" id="UP000236262">
    <property type="component" value="Unassembled WGS sequence"/>
</dbReference>
<dbReference type="Gene3D" id="1.20.1480.40">
    <property type="entry name" value="Uncharacterised protein PF16133, DUF4844"/>
    <property type="match status" value="1"/>
</dbReference>
<reference evidence="2 5" key="2">
    <citation type="submission" date="2018-11" db="EMBL/GenBank/DDBJ databases">
        <title>Proposal to divide the Flavobacteriaceae and reorganize its genera based on Amino Acid Identity values calculated from whole genome sequences.</title>
        <authorList>
            <person name="Nicholson A.C."/>
            <person name="Gulvik C.A."/>
            <person name="Whitney A.M."/>
            <person name="Humrighouse B.W."/>
            <person name="Bell M."/>
            <person name="Holmes B."/>
            <person name="Steigerwalt A.G."/>
            <person name="Villarma A."/>
            <person name="Sheth M."/>
            <person name="Batra D."/>
            <person name="Pryor J."/>
            <person name="Bernardet J.-F."/>
            <person name="Hugo C."/>
            <person name="Kampfer P."/>
            <person name="Newman J."/>
            <person name="McQuiston J.R."/>
        </authorList>
    </citation>
    <scope>NUCLEOTIDE SEQUENCE [LARGE SCALE GENOMIC DNA]</scope>
    <source>
        <strain evidence="2 5">KC_1864</strain>
    </source>
</reference>
<sequence length="145" mass="16651">MTKIFNKSLAYRFIVLSLITLTTYACNKSSDKTMNEIQNLKKLKTEPKFVSNGLYTGLENKSNEKSLSDLLDNIIDDFSKGAENNFTDEQYQNLIKKSLMKFDSFNLDTEDREYICGYFEKIMDAIGLESSGGALNEWLYGFKIE</sequence>
<evidence type="ECO:0000313" key="2">
    <source>
        <dbReference type="EMBL" id="AZA80833.1"/>
    </source>
</evidence>
<name>A0A3G6RLS1_CHRLC</name>